<protein>
    <submittedName>
        <fullName evidence="2">Regulatory protein, ArsR</fullName>
    </submittedName>
</protein>
<keyword evidence="1" id="KW-1133">Transmembrane helix</keyword>
<dbReference type="RefSeq" id="WP_103287461.1">
    <property type="nucleotide sequence ID" value="NZ_LT981265.1"/>
</dbReference>
<gene>
    <name evidence="2" type="ORF">NCAV_0538</name>
</gene>
<dbReference type="KEGG" id="ncv:NCAV_0538"/>
<feature type="transmembrane region" description="Helical" evidence="1">
    <location>
        <begin position="80"/>
        <end position="107"/>
    </location>
</feature>
<dbReference type="Gene3D" id="1.10.10.10">
    <property type="entry name" value="Winged helix-like DNA-binding domain superfamily/Winged helix DNA-binding domain"/>
    <property type="match status" value="1"/>
</dbReference>
<name>A0A2K5AQ01_9ARCH</name>
<evidence type="ECO:0000256" key="1">
    <source>
        <dbReference type="SAM" id="Phobius"/>
    </source>
</evidence>
<dbReference type="AlphaFoldDB" id="A0A2K5AQ01"/>
<dbReference type="InterPro" id="IPR036388">
    <property type="entry name" value="WH-like_DNA-bd_sf"/>
</dbReference>
<dbReference type="InterPro" id="IPR036390">
    <property type="entry name" value="WH_DNA-bd_sf"/>
</dbReference>
<dbReference type="SUPFAM" id="SSF46785">
    <property type="entry name" value="Winged helix' DNA-binding domain"/>
    <property type="match status" value="1"/>
</dbReference>
<organism evidence="2 3">
    <name type="scientific">Candidatus Nitrosocaldus cavascurensis</name>
    <dbReference type="NCBI Taxonomy" id="2058097"/>
    <lineage>
        <taxon>Archaea</taxon>
        <taxon>Nitrososphaerota</taxon>
        <taxon>Nitrososphaeria</taxon>
        <taxon>Candidatus Nitrosocaldales</taxon>
        <taxon>Candidatus Nitrosocaldaceae</taxon>
        <taxon>Candidatus Nitrosocaldus</taxon>
    </lineage>
</organism>
<keyword evidence="1" id="KW-0472">Membrane</keyword>
<dbReference type="GeneID" id="41594629"/>
<reference evidence="3" key="1">
    <citation type="submission" date="2018-01" db="EMBL/GenBank/DDBJ databases">
        <authorList>
            <person name="Kerou L M."/>
        </authorList>
    </citation>
    <scope>NUCLEOTIDE SEQUENCE [LARGE SCALE GENOMIC DNA]</scope>
    <source>
        <strain evidence="3">SCU2</strain>
    </source>
</reference>
<proteinExistence type="predicted"/>
<sequence>MYDDAVENVLKGKTLQVYLYLLKRDEPVGVREIQRDLNFSSPSVASYHLDKLMDINLIAKDEYGRYYIVKKAEISILESFVSILGYTIPRLTFFAIFFTTLLITYLIVNYSSLNIHALIFAIIASIAFWFETIRLWRRRPF</sequence>
<dbReference type="EMBL" id="LT981265">
    <property type="protein sequence ID" value="SPC33731.1"/>
    <property type="molecule type" value="Genomic_DNA"/>
</dbReference>
<evidence type="ECO:0000313" key="2">
    <source>
        <dbReference type="EMBL" id="SPC33731.1"/>
    </source>
</evidence>
<dbReference type="Proteomes" id="UP000236248">
    <property type="component" value="Chromosome NCAV"/>
</dbReference>
<accession>A0A2K5AQ01</accession>
<keyword evidence="1" id="KW-0812">Transmembrane</keyword>
<feature type="transmembrane region" description="Helical" evidence="1">
    <location>
        <begin position="113"/>
        <end position="130"/>
    </location>
</feature>
<keyword evidence="3" id="KW-1185">Reference proteome</keyword>
<evidence type="ECO:0000313" key="3">
    <source>
        <dbReference type="Proteomes" id="UP000236248"/>
    </source>
</evidence>